<dbReference type="RefSeq" id="WP_120771757.1">
    <property type="nucleotide sequence ID" value="NZ_CP032627.1"/>
</dbReference>
<dbReference type="InterPro" id="IPR009057">
    <property type="entry name" value="Homeodomain-like_sf"/>
</dbReference>
<sequence length="189" mass="22385">MAKDTKQIVIQALLNIMSENGILNLEEITRRTGVTRNTIQKNFNNQGIDGIFDFIYSQILTEINDRLFQHDPNELPIEIFADIVLNILWKHRDVIRILSISDRLHQAIIQFTELSFPWIKKRYELLVKINNLSPIISPKKLYSLWNNHFFGIISIWLSEQYPVKPCVFKPKFCFLIRTSMYDLIYKDIK</sequence>
<accession>A0A387BG23</accession>
<evidence type="ECO:0000313" key="2">
    <source>
        <dbReference type="Proteomes" id="UP000269374"/>
    </source>
</evidence>
<dbReference type="OrthoDB" id="9808476at2"/>
<dbReference type="AlphaFoldDB" id="A0A387BG23"/>
<protein>
    <submittedName>
        <fullName evidence="1">TetR/AcrR family transcriptional regulator</fullName>
    </submittedName>
</protein>
<name>A0A387BG23_9LACT</name>
<dbReference type="Proteomes" id="UP000269374">
    <property type="component" value="Chromosome"/>
</dbReference>
<keyword evidence="2" id="KW-1185">Reference proteome</keyword>
<reference evidence="1 2" key="1">
    <citation type="submission" date="2018-09" db="EMBL/GenBank/DDBJ databases">
        <title>Genome sequencing of strain 1JSPR-7.</title>
        <authorList>
            <person name="Heo J."/>
            <person name="Kim S.-J."/>
            <person name="Kwon S.-W."/>
        </authorList>
    </citation>
    <scope>NUCLEOTIDE SEQUENCE [LARGE SCALE GENOMIC DNA]</scope>
    <source>
        <strain evidence="1 2">1JSPR-7</strain>
    </source>
</reference>
<proteinExistence type="predicted"/>
<organism evidence="1 2">
    <name type="scientific">Lactococcus allomyrinae</name>
    <dbReference type="NCBI Taxonomy" id="2419773"/>
    <lineage>
        <taxon>Bacteria</taxon>
        <taxon>Bacillati</taxon>
        <taxon>Bacillota</taxon>
        <taxon>Bacilli</taxon>
        <taxon>Lactobacillales</taxon>
        <taxon>Streptococcaceae</taxon>
        <taxon>Lactococcus</taxon>
    </lineage>
</organism>
<evidence type="ECO:0000313" key="1">
    <source>
        <dbReference type="EMBL" id="AYG00369.1"/>
    </source>
</evidence>
<gene>
    <name evidence="1" type="ORF">D7I46_04230</name>
</gene>
<dbReference type="KEGG" id="lact:D7I46_04230"/>
<dbReference type="Gene3D" id="1.10.357.10">
    <property type="entry name" value="Tetracycline Repressor, domain 2"/>
    <property type="match status" value="1"/>
</dbReference>
<dbReference type="EMBL" id="CP032627">
    <property type="protein sequence ID" value="AYG00369.1"/>
    <property type="molecule type" value="Genomic_DNA"/>
</dbReference>
<dbReference type="SUPFAM" id="SSF46689">
    <property type="entry name" value="Homeodomain-like"/>
    <property type="match status" value="1"/>
</dbReference>